<evidence type="ECO:0008006" key="4">
    <source>
        <dbReference type="Google" id="ProtNLM"/>
    </source>
</evidence>
<dbReference type="AlphaFoldDB" id="A0A9W8LH55"/>
<dbReference type="EMBL" id="JANBUL010000143">
    <property type="protein sequence ID" value="KAJ2780301.1"/>
    <property type="molecule type" value="Genomic_DNA"/>
</dbReference>
<protein>
    <recommendedName>
        <fullName evidence="4">RRM domain-containing protein</fullName>
    </recommendedName>
</protein>
<keyword evidence="3" id="KW-1185">Reference proteome</keyword>
<feature type="region of interest" description="Disordered" evidence="1">
    <location>
        <begin position="490"/>
        <end position="624"/>
    </location>
</feature>
<feature type="compositionally biased region" description="Basic and acidic residues" evidence="1">
    <location>
        <begin position="593"/>
        <end position="602"/>
    </location>
</feature>
<organism evidence="2 3">
    <name type="scientific">Coemansia javaensis</name>
    <dbReference type="NCBI Taxonomy" id="2761396"/>
    <lineage>
        <taxon>Eukaryota</taxon>
        <taxon>Fungi</taxon>
        <taxon>Fungi incertae sedis</taxon>
        <taxon>Zoopagomycota</taxon>
        <taxon>Kickxellomycotina</taxon>
        <taxon>Kickxellomycetes</taxon>
        <taxon>Kickxellales</taxon>
        <taxon>Kickxellaceae</taxon>
        <taxon>Coemansia</taxon>
    </lineage>
</organism>
<dbReference type="Proteomes" id="UP001140217">
    <property type="component" value="Unassembled WGS sequence"/>
</dbReference>
<feature type="compositionally biased region" description="Polar residues" evidence="1">
    <location>
        <begin position="136"/>
        <end position="146"/>
    </location>
</feature>
<dbReference type="OrthoDB" id="439808at2759"/>
<feature type="compositionally biased region" description="Low complexity" evidence="1">
    <location>
        <begin position="490"/>
        <end position="541"/>
    </location>
</feature>
<feature type="compositionally biased region" description="Low complexity" evidence="1">
    <location>
        <begin position="577"/>
        <end position="587"/>
    </location>
</feature>
<evidence type="ECO:0000256" key="1">
    <source>
        <dbReference type="SAM" id="MobiDB-lite"/>
    </source>
</evidence>
<evidence type="ECO:0000313" key="3">
    <source>
        <dbReference type="Proteomes" id="UP001140217"/>
    </source>
</evidence>
<feature type="region of interest" description="Disordered" evidence="1">
    <location>
        <begin position="397"/>
        <end position="435"/>
    </location>
</feature>
<name>A0A9W8LH55_9FUNG</name>
<feature type="compositionally biased region" description="Basic and acidic residues" evidence="1">
    <location>
        <begin position="89"/>
        <end position="102"/>
    </location>
</feature>
<dbReference type="InterPro" id="IPR035979">
    <property type="entry name" value="RBD_domain_sf"/>
</dbReference>
<evidence type="ECO:0000313" key="2">
    <source>
        <dbReference type="EMBL" id="KAJ2780301.1"/>
    </source>
</evidence>
<proteinExistence type="predicted"/>
<feature type="region of interest" description="Disordered" evidence="1">
    <location>
        <begin position="1"/>
        <end position="150"/>
    </location>
</feature>
<feature type="compositionally biased region" description="Basic and acidic residues" evidence="1">
    <location>
        <begin position="116"/>
        <end position="130"/>
    </location>
</feature>
<dbReference type="SUPFAM" id="SSF54928">
    <property type="entry name" value="RNA-binding domain, RBD"/>
    <property type="match status" value="1"/>
</dbReference>
<dbReference type="GO" id="GO:0003676">
    <property type="term" value="F:nucleic acid binding"/>
    <property type="evidence" value="ECO:0007669"/>
    <property type="project" value="InterPro"/>
</dbReference>
<accession>A0A9W8LH55</accession>
<feature type="compositionally biased region" description="Basic and acidic residues" evidence="1">
    <location>
        <begin position="1"/>
        <end position="17"/>
    </location>
</feature>
<comment type="caution">
    <text evidence="2">The sequence shown here is derived from an EMBL/GenBank/DDBJ whole genome shotgun (WGS) entry which is preliminary data.</text>
</comment>
<feature type="compositionally biased region" description="Low complexity" evidence="1">
    <location>
        <begin position="397"/>
        <end position="409"/>
    </location>
</feature>
<feature type="compositionally biased region" description="Basic and acidic residues" evidence="1">
    <location>
        <begin position="33"/>
        <end position="44"/>
    </location>
</feature>
<sequence length="624" mass="66873">MAYQRPDRHDADDDRAPRHGSYSQSRGAYGGRGHGDYSRHENGHSGHSGKRYHDRDAAEGGRSSSLGYGGGPIRHSYGARHGGQSRESSMGDRRSPDRDQFHARSHPAYAHSRRPYHADSGGHGRGHDGPGRSWSGGMTSRSTSASPYDRVRTEYRSSAGYRSAQWDNSDIGKRGDAQRYGSGHHHHQRRRPLDSPGGGSGDAEHGATAVRGPGKYRADIPLMSEDRVRRTLFIRTQHGVSADGREIGDWLSRYGEVADVCDLIERSRVCYVMYFDSRCADTALDHAYEFSEVHSGALRLERSRRRPDAVGRLPHYNDYQATVLVTLEGAAQGFRPSDRAEFEQFGDVRGFFPFQESPVEWVVDYYDCRAAKDAAMAFHNAPFNGGTAHTTFLWDGSAGSSGSTTRSGTYAPCGDKGPARRDSAPSDITAGAAEPPYDARKAAAGLGPAPAKPDMISRLALDPEFMQKAHAAKEMLLQHRDLLGLDTARSSASAPAPVPAAPFSAASKLPASPSDIAPLPDAAPLLPDTTTTTTPLSAPSTGASGVRITEEPAPAEAPLHEPVTASAPSTDWPQSPPAAATTAPPTASGAGKDAQEPDHSDGISRLLGILAQVQKSAQAEKSRK</sequence>
<reference evidence="2" key="1">
    <citation type="submission" date="2022-07" db="EMBL/GenBank/DDBJ databases">
        <title>Phylogenomic reconstructions and comparative analyses of Kickxellomycotina fungi.</title>
        <authorList>
            <person name="Reynolds N.K."/>
            <person name="Stajich J.E."/>
            <person name="Barry K."/>
            <person name="Grigoriev I.V."/>
            <person name="Crous P."/>
            <person name="Smith M.E."/>
        </authorList>
    </citation>
    <scope>NUCLEOTIDE SEQUENCE</scope>
    <source>
        <strain evidence="2">NBRC 105414</strain>
    </source>
</reference>
<feature type="region of interest" description="Disordered" evidence="1">
    <location>
        <begin position="165"/>
        <end position="216"/>
    </location>
</feature>
<gene>
    <name evidence="2" type="ORF">H4R18_003537</name>
</gene>